<name>A0A5D0QXK1_9FLAO</name>
<dbReference type="Proteomes" id="UP000323720">
    <property type="component" value="Unassembled WGS sequence"/>
</dbReference>
<sequence length="148" mass="16910">MKNKLFLIALSLTLLTACKNDPKQEDIDLPEMETVETPIQETPAATSPALTYDNLKADYTLFGKWKITNTLIVDEDFPFEIYTNGTEYYAVIPEGAHKIEVLNKKGNDYFIDKNKYGEYYRVDKDMNLTLFDRDGDLTTAGYSAEKVQ</sequence>
<dbReference type="AlphaFoldDB" id="A0A5D0QXK1"/>
<protein>
    <submittedName>
        <fullName evidence="1">Uncharacterized protein</fullName>
    </submittedName>
</protein>
<dbReference type="OrthoDB" id="1448696at2"/>
<dbReference type="EMBL" id="VSKK01000007">
    <property type="protein sequence ID" value="TYB73198.1"/>
    <property type="molecule type" value="Genomic_DNA"/>
</dbReference>
<keyword evidence="2" id="KW-1185">Reference proteome</keyword>
<dbReference type="PROSITE" id="PS51257">
    <property type="entry name" value="PROKAR_LIPOPROTEIN"/>
    <property type="match status" value="1"/>
</dbReference>
<accession>A0A5D0QXK1</accession>
<organism evidence="1 2">
    <name type="scientific">Bizionia myxarmorum</name>
    <dbReference type="NCBI Taxonomy" id="291186"/>
    <lineage>
        <taxon>Bacteria</taxon>
        <taxon>Pseudomonadati</taxon>
        <taxon>Bacteroidota</taxon>
        <taxon>Flavobacteriia</taxon>
        <taxon>Flavobacteriales</taxon>
        <taxon>Flavobacteriaceae</taxon>
        <taxon>Bizionia</taxon>
    </lineage>
</organism>
<evidence type="ECO:0000313" key="2">
    <source>
        <dbReference type="Proteomes" id="UP000323720"/>
    </source>
</evidence>
<dbReference type="RefSeq" id="WP_148405491.1">
    <property type="nucleotide sequence ID" value="NZ_VSKK01000007.1"/>
</dbReference>
<gene>
    <name evidence="1" type="ORF">ES674_15240</name>
</gene>
<reference evidence="1 2" key="1">
    <citation type="submission" date="2019-08" db="EMBL/GenBank/DDBJ databases">
        <title>Genomes of Antarctic Bizionia species.</title>
        <authorList>
            <person name="Bowman J.P."/>
        </authorList>
    </citation>
    <scope>NUCLEOTIDE SEQUENCE [LARGE SCALE GENOMIC DNA]</scope>
    <source>
        <strain evidence="1 2">ADA-4</strain>
    </source>
</reference>
<proteinExistence type="predicted"/>
<comment type="caution">
    <text evidence="1">The sequence shown here is derived from an EMBL/GenBank/DDBJ whole genome shotgun (WGS) entry which is preliminary data.</text>
</comment>
<evidence type="ECO:0000313" key="1">
    <source>
        <dbReference type="EMBL" id="TYB73198.1"/>
    </source>
</evidence>